<keyword evidence="2" id="KW-1185">Reference proteome</keyword>
<comment type="caution">
    <text evidence="1">The sequence shown here is derived from an EMBL/GenBank/DDBJ whole genome shotgun (WGS) entry which is preliminary data.</text>
</comment>
<reference evidence="1" key="1">
    <citation type="submission" date="2022-08" db="EMBL/GenBank/DDBJ databases">
        <authorList>
            <person name="Gutierrez-Valencia J."/>
        </authorList>
    </citation>
    <scope>NUCLEOTIDE SEQUENCE</scope>
</reference>
<dbReference type="PANTHER" id="PTHR47149:SF1">
    <property type="entry name" value="F-BOX PROTEIN RMF"/>
    <property type="match status" value="1"/>
</dbReference>
<sequence length="290" mass="32526">SGAPSFRVEQIREKMRTGNTRKRLRSERSICSCKSPRLGRHASLRCFDFYELDVWTEIAKFLDGKSLVKLAVTCRWFHGVIMQDSVWKLACLSHLQVPAPDRVEFKWIQLYASATNGSHSYSFHEKEKHLDWMRVGAFFIDSPSVILSQRLTLPLKIMKREQLRTMLGSNGACLLSGLKTGIWMADLHLVRCPICKLDTCVVKGEAAKAASAAMLDVKHITDRPTADVFNLKLWAGRPDDFQPKAMITFHAVAVSTNLQANQAGLLSKFYVMSAGAGGEIVSIRISQQLL</sequence>
<dbReference type="Gene3D" id="1.20.1280.50">
    <property type="match status" value="1"/>
</dbReference>
<dbReference type="GO" id="GO:0061458">
    <property type="term" value="P:reproductive system development"/>
    <property type="evidence" value="ECO:0007669"/>
    <property type="project" value="TreeGrafter"/>
</dbReference>
<accession>A0AAV0RA70</accession>
<dbReference type="Proteomes" id="UP001154282">
    <property type="component" value="Unassembled WGS sequence"/>
</dbReference>
<dbReference type="SUPFAM" id="SSF81383">
    <property type="entry name" value="F-box domain"/>
    <property type="match status" value="1"/>
</dbReference>
<gene>
    <name evidence="1" type="ORF">LITE_LOCUS47078</name>
</gene>
<evidence type="ECO:0000313" key="1">
    <source>
        <dbReference type="EMBL" id="CAI0554116.1"/>
    </source>
</evidence>
<evidence type="ECO:0008006" key="3">
    <source>
        <dbReference type="Google" id="ProtNLM"/>
    </source>
</evidence>
<feature type="non-terminal residue" evidence="1">
    <location>
        <position position="1"/>
    </location>
</feature>
<dbReference type="InterPro" id="IPR036047">
    <property type="entry name" value="F-box-like_dom_sf"/>
</dbReference>
<proteinExistence type="predicted"/>
<dbReference type="AlphaFoldDB" id="A0AAV0RA70"/>
<name>A0AAV0RA70_9ROSI</name>
<organism evidence="1 2">
    <name type="scientific">Linum tenue</name>
    <dbReference type="NCBI Taxonomy" id="586396"/>
    <lineage>
        <taxon>Eukaryota</taxon>
        <taxon>Viridiplantae</taxon>
        <taxon>Streptophyta</taxon>
        <taxon>Embryophyta</taxon>
        <taxon>Tracheophyta</taxon>
        <taxon>Spermatophyta</taxon>
        <taxon>Magnoliopsida</taxon>
        <taxon>eudicotyledons</taxon>
        <taxon>Gunneridae</taxon>
        <taxon>Pentapetalae</taxon>
        <taxon>rosids</taxon>
        <taxon>fabids</taxon>
        <taxon>Malpighiales</taxon>
        <taxon>Linaceae</taxon>
        <taxon>Linum</taxon>
    </lineage>
</organism>
<evidence type="ECO:0000313" key="2">
    <source>
        <dbReference type="Proteomes" id="UP001154282"/>
    </source>
</evidence>
<dbReference type="EMBL" id="CAMGYJ010000010">
    <property type="protein sequence ID" value="CAI0554116.1"/>
    <property type="molecule type" value="Genomic_DNA"/>
</dbReference>
<dbReference type="PANTHER" id="PTHR47149">
    <property type="entry name" value="F-BOX PROTEIN RMF"/>
    <property type="match status" value="1"/>
</dbReference>
<dbReference type="GO" id="GO:0005634">
    <property type="term" value="C:nucleus"/>
    <property type="evidence" value="ECO:0007669"/>
    <property type="project" value="TreeGrafter"/>
</dbReference>
<protein>
    <recommendedName>
        <fullName evidence="3">F-box protein</fullName>
    </recommendedName>
</protein>